<dbReference type="InterPro" id="IPR047262">
    <property type="entry name" value="PRX-like1"/>
</dbReference>
<proteinExistence type="predicted"/>
<dbReference type="AlphaFoldDB" id="A0A0F8ZJY9"/>
<sequence length="125" mass="14244">AVVAINANSTKTHPQDGPEEMKKIALELDWNFNYLFDETQEVAKAYKAACTPDFFLFDKNHKLVYRGQYDDARPRNDEPVTGKDLREALDALVNKNPISKEQIPSAGCSIKWHPNTFPDYEIVSK</sequence>
<evidence type="ECO:0000313" key="2">
    <source>
        <dbReference type="EMBL" id="KKK66724.1"/>
    </source>
</evidence>
<gene>
    <name evidence="2" type="ORF">LCGC14_2961210</name>
</gene>
<reference evidence="2" key="1">
    <citation type="journal article" date="2015" name="Nature">
        <title>Complex archaea that bridge the gap between prokaryotes and eukaryotes.</title>
        <authorList>
            <person name="Spang A."/>
            <person name="Saw J.H."/>
            <person name="Jorgensen S.L."/>
            <person name="Zaremba-Niedzwiedzka K."/>
            <person name="Martijn J."/>
            <person name="Lind A.E."/>
            <person name="van Eijk R."/>
            <person name="Schleper C."/>
            <person name="Guy L."/>
            <person name="Ettema T.J."/>
        </authorList>
    </citation>
    <scope>NUCLEOTIDE SEQUENCE</scope>
</reference>
<evidence type="ECO:0000259" key="1">
    <source>
        <dbReference type="Pfam" id="PF00578"/>
    </source>
</evidence>
<comment type="caution">
    <text evidence="2">The sequence shown here is derived from an EMBL/GenBank/DDBJ whole genome shotgun (WGS) entry which is preliminary data.</text>
</comment>
<dbReference type="PANTHER" id="PTHR43640">
    <property type="entry name" value="OS07G0260300 PROTEIN"/>
    <property type="match status" value="1"/>
</dbReference>
<dbReference type="EMBL" id="LAZR01059946">
    <property type="protein sequence ID" value="KKK66724.1"/>
    <property type="molecule type" value="Genomic_DNA"/>
</dbReference>
<protein>
    <recommendedName>
        <fullName evidence="1">Alkyl hydroperoxide reductase subunit C/ Thiol specific antioxidant domain-containing protein</fullName>
    </recommendedName>
</protein>
<dbReference type="GO" id="GO:0016491">
    <property type="term" value="F:oxidoreductase activity"/>
    <property type="evidence" value="ECO:0007669"/>
    <property type="project" value="InterPro"/>
</dbReference>
<dbReference type="SUPFAM" id="SSF52833">
    <property type="entry name" value="Thioredoxin-like"/>
    <property type="match status" value="1"/>
</dbReference>
<feature type="domain" description="Alkyl hydroperoxide reductase subunit C/ Thiol specific antioxidant" evidence="1">
    <location>
        <begin position="16"/>
        <end position="65"/>
    </location>
</feature>
<dbReference type="GO" id="GO:0016209">
    <property type="term" value="F:antioxidant activity"/>
    <property type="evidence" value="ECO:0007669"/>
    <property type="project" value="InterPro"/>
</dbReference>
<dbReference type="Pfam" id="PF00578">
    <property type="entry name" value="AhpC-TSA"/>
    <property type="match status" value="1"/>
</dbReference>
<name>A0A0F8ZJY9_9ZZZZ</name>
<dbReference type="CDD" id="cd02969">
    <property type="entry name" value="PRX_like1"/>
    <property type="match status" value="1"/>
</dbReference>
<dbReference type="PANTHER" id="PTHR43640:SF1">
    <property type="entry name" value="THIOREDOXIN-DEPENDENT PEROXIREDOXIN"/>
    <property type="match status" value="1"/>
</dbReference>
<dbReference type="InterPro" id="IPR000866">
    <property type="entry name" value="AhpC/TSA"/>
</dbReference>
<accession>A0A0F8ZJY9</accession>
<dbReference type="Gene3D" id="3.40.30.10">
    <property type="entry name" value="Glutaredoxin"/>
    <property type="match status" value="1"/>
</dbReference>
<feature type="non-terminal residue" evidence="2">
    <location>
        <position position="1"/>
    </location>
</feature>
<organism evidence="2">
    <name type="scientific">marine sediment metagenome</name>
    <dbReference type="NCBI Taxonomy" id="412755"/>
    <lineage>
        <taxon>unclassified sequences</taxon>
        <taxon>metagenomes</taxon>
        <taxon>ecological metagenomes</taxon>
    </lineage>
</organism>
<dbReference type="InterPro" id="IPR036249">
    <property type="entry name" value="Thioredoxin-like_sf"/>
</dbReference>